<comment type="subunit">
    <text evidence="13">Monomer. Interacts with ssb (via C-terminus); this interaction stimulates the exonuclease activity by recruiting the enzyme to its substrate.</text>
</comment>
<dbReference type="PANTHER" id="PTHR11046:SF11">
    <property type="entry name" value="EXODEOXYRIBONUCLEASE I"/>
    <property type="match status" value="1"/>
</dbReference>
<dbReference type="FunFam" id="1.20.1280.70:FF:000001">
    <property type="entry name" value="Exodeoxyribonuclease I"/>
    <property type="match status" value="1"/>
</dbReference>
<dbReference type="GO" id="GO:0003677">
    <property type="term" value="F:DNA binding"/>
    <property type="evidence" value="ECO:0007669"/>
    <property type="project" value="UniProtKB-KW"/>
</dbReference>
<evidence type="ECO:0000256" key="14">
    <source>
        <dbReference type="PIRNR" id="PIRNR000977"/>
    </source>
</evidence>
<dbReference type="InterPro" id="IPR012337">
    <property type="entry name" value="RNaseH-like_sf"/>
</dbReference>
<feature type="binding site" evidence="16">
    <location>
        <position position="185"/>
    </location>
    <ligand>
        <name>Mg(2+)</name>
        <dbReference type="ChEBI" id="CHEBI:18420"/>
        <label>2</label>
    </ligand>
</feature>
<evidence type="ECO:0000259" key="18">
    <source>
        <dbReference type="PROSITE" id="PS51785"/>
    </source>
</evidence>
<dbReference type="GO" id="GO:0006281">
    <property type="term" value="P:DNA repair"/>
    <property type="evidence" value="ECO:0007669"/>
    <property type="project" value="UniProtKB-KW"/>
</dbReference>
<evidence type="ECO:0000256" key="5">
    <source>
        <dbReference type="ARBA" id="ARBA00022723"/>
    </source>
</evidence>
<dbReference type="InterPro" id="IPR038649">
    <property type="entry name" value="EXOI_SH3_sf"/>
</dbReference>
<dbReference type="CDD" id="cd06138">
    <property type="entry name" value="ExoI_N"/>
    <property type="match status" value="1"/>
</dbReference>
<gene>
    <name evidence="19" type="primary">sbcB</name>
    <name evidence="19" type="ORF">GW590_10805</name>
</gene>
<dbReference type="Gene3D" id="3.30.1520.20">
    <property type="entry name" value="Exonuclease ExoI, domain 2"/>
    <property type="match status" value="1"/>
</dbReference>
<evidence type="ECO:0000256" key="4">
    <source>
        <dbReference type="ARBA" id="ARBA00022722"/>
    </source>
</evidence>
<evidence type="ECO:0000256" key="13">
    <source>
        <dbReference type="ARBA" id="ARBA00046792"/>
    </source>
</evidence>
<dbReference type="InterPro" id="IPR034747">
    <property type="entry name" value="EXOI_SH3"/>
</dbReference>
<evidence type="ECO:0000256" key="1">
    <source>
        <dbReference type="ARBA" id="ARBA00000563"/>
    </source>
</evidence>
<evidence type="ECO:0000313" key="20">
    <source>
        <dbReference type="Proteomes" id="UP000585363"/>
    </source>
</evidence>
<dbReference type="GO" id="GO:0000175">
    <property type="term" value="F:3'-5'-RNA exonuclease activity"/>
    <property type="evidence" value="ECO:0007669"/>
    <property type="project" value="InterPro"/>
</dbReference>
<dbReference type="RefSeq" id="WP_169403072.1">
    <property type="nucleotide sequence ID" value="NZ_JAADJU010000005.1"/>
</dbReference>
<protein>
    <recommendedName>
        <fullName evidence="3 14">Exodeoxyribonuclease I</fullName>
        <ecNumber evidence="2 14">3.1.11.1</ecNumber>
    </recommendedName>
</protein>
<dbReference type="GO" id="GO:0046872">
    <property type="term" value="F:metal ion binding"/>
    <property type="evidence" value="ECO:0007669"/>
    <property type="project" value="UniProtKB-KW"/>
</dbReference>
<reference evidence="19 20" key="1">
    <citation type="submission" date="2020-01" db="EMBL/GenBank/DDBJ databases">
        <authorList>
            <person name="Lee S.D."/>
        </authorList>
    </citation>
    <scope>NUCLEOTIDE SEQUENCE [LARGE SCALE GENOMIC DNA]</scope>
    <source>
        <strain evidence="19 20">SAP-1</strain>
    </source>
</reference>
<reference evidence="19 20" key="2">
    <citation type="submission" date="2020-06" db="EMBL/GenBank/DDBJ databases">
        <title>Polyphasic characterization of a Rahnella strain isolated from tree sap.</title>
        <authorList>
            <person name="Kim I.S."/>
        </authorList>
    </citation>
    <scope>NUCLEOTIDE SEQUENCE [LARGE SCALE GENOMIC DNA]</scope>
    <source>
        <strain evidence="19 20">SAP-1</strain>
    </source>
</reference>
<feature type="binding site" evidence="15">
    <location>
        <position position="164"/>
    </location>
    <ligand>
        <name>substrate</name>
    </ligand>
</feature>
<comment type="function">
    <text evidence="12">Degrades single-stranded DNA (ssDNA) in a highly processive manner. Also functions as a DNA deoxyribophosphodiesterase that releases deoxyribose-phosphate moieties following the cleavage of DNA at an apurinic/apyrimidinic (AP) site by either an AP endonuclease or AP lyase.</text>
</comment>
<evidence type="ECO:0000256" key="12">
    <source>
        <dbReference type="ARBA" id="ARBA00046035"/>
    </source>
</evidence>
<accession>A0A848MJ80</accession>
<keyword evidence="5 16" id="KW-0479">Metal-binding</keyword>
<dbReference type="Proteomes" id="UP000585363">
    <property type="component" value="Unassembled WGS sequence"/>
</dbReference>
<dbReference type="InterPro" id="IPR036397">
    <property type="entry name" value="RNaseH_sf"/>
</dbReference>
<dbReference type="GO" id="GO:0008310">
    <property type="term" value="F:single-stranded DNA 3'-5' DNA exonuclease activity"/>
    <property type="evidence" value="ECO:0007669"/>
    <property type="project" value="UniProtKB-EC"/>
</dbReference>
<dbReference type="EMBL" id="JAADJU010000005">
    <property type="protein sequence ID" value="NMP27356.1"/>
    <property type="molecule type" value="Genomic_DNA"/>
</dbReference>
<dbReference type="PROSITE" id="PS51785">
    <property type="entry name" value="EXOI_C"/>
    <property type="match status" value="1"/>
</dbReference>
<dbReference type="PANTHER" id="PTHR11046">
    <property type="entry name" value="OLIGORIBONUCLEASE, MITOCHONDRIAL"/>
    <property type="match status" value="1"/>
</dbReference>
<keyword evidence="11 14" id="KW-0234">DNA repair</keyword>
<dbReference type="NCBIfam" id="NF008746">
    <property type="entry name" value="PRK11779.1"/>
    <property type="match status" value="1"/>
</dbReference>
<evidence type="ECO:0000256" key="8">
    <source>
        <dbReference type="ARBA" id="ARBA00022839"/>
    </source>
</evidence>
<dbReference type="SUPFAM" id="SSF53098">
    <property type="entry name" value="Ribonuclease H-like"/>
    <property type="match status" value="1"/>
</dbReference>
<organism evidence="19 20">
    <name type="scientific">Rouxiella aceris</name>
    <dbReference type="NCBI Taxonomy" id="2703884"/>
    <lineage>
        <taxon>Bacteria</taxon>
        <taxon>Pseudomonadati</taxon>
        <taxon>Pseudomonadota</taxon>
        <taxon>Gammaproteobacteria</taxon>
        <taxon>Enterobacterales</taxon>
        <taxon>Yersiniaceae</taxon>
        <taxon>Rouxiella</taxon>
    </lineage>
</organism>
<evidence type="ECO:0000256" key="16">
    <source>
        <dbReference type="PIRSR" id="PIRSR000977-2"/>
    </source>
</evidence>
<evidence type="ECO:0000256" key="9">
    <source>
        <dbReference type="ARBA" id="ARBA00022842"/>
    </source>
</evidence>
<evidence type="ECO:0000256" key="11">
    <source>
        <dbReference type="ARBA" id="ARBA00023204"/>
    </source>
</evidence>
<evidence type="ECO:0000313" key="19">
    <source>
        <dbReference type="EMBL" id="NMP27356.1"/>
    </source>
</evidence>
<dbReference type="Gene3D" id="1.20.1280.70">
    <property type="entry name" value="Exonuclease ExoI, domain 3"/>
    <property type="match status" value="1"/>
</dbReference>
<evidence type="ECO:0000256" key="2">
    <source>
        <dbReference type="ARBA" id="ARBA00012108"/>
    </source>
</evidence>
<name>A0A848MJ80_9GAMM</name>
<dbReference type="Gene3D" id="1.10.287.1240">
    <property type="match status" value="1"/>
</dbReference>
<dbReference type="InterPro" id="IPR013620">
    <property type="entry name" value="Exonuc_1_SH3"/>
</dbReference>
<evidence type="ECO:0000256" key="7">
    <source>
        <dbReference type="ARBA" id="ARBA00022801"/>
    </source>
</evidence>
<dbReference type="Gene3D" id="3.30.420.10">
    <property type="entry name" value="Ribonuclease H-like superfamily/Ribonuclease H"/>
    <property type="match status" value="1"/>
</dbReference>
<dbReference type="Pfam" id="PF26016">
    <property type="entry name" value="ExoI_C"/>
    <property type="match status" value="1"/>
</dbReference>
<dbReference type="PROSITE" id="PS51784">
    <property type="entry name" value="EXOI_SH3"/>
    <property type="match status" value="1"/>
</dbReference>
<keyword evidence="10" id="KW-0238">DNA-binding</keyword>
<dbReference type="InterPro" id="IPR058561">
    <property type="entry name" value="Exonuc_1_C"/>
</dbReference>
<comment type="cofactor">
    <cofactor evidence="16">
        <name>Mg(2+)</name>
        <dbReference type="ChEBI" id="CHEBI:18420"/>
    </cofactor>
    <text evidence="16">Binds 2 Mg(2+) ions per monomer.</text>
</comment>
<keyword evidence="20" id="KW-1185">Reference proteome</keyword>
<sequence length="476" mass="54555">MSDKPVQPTFYFHDYETFGKNPAMDRPSQFAGVRTDADFNIIEEPLVIYCRPADDYLPQPEAVMITGITPQLALEKGVNEAEFSAQIHQAFSVPGTCIVGYNNIRFDDEVSRNIFYRNFYDPYAYSWQNGNSRWDLLDVMRACYALRPEGINWPENDDGFPSFRLEHLTRANGIEHENAHDAMADVYATIAMAKLVKQAQPRLFAYLLEHRSKHKINALIDIPLMTPLVHVSGMFGAARGNTSWVAPLAWHPDNKNAVIVCDLAGDMTPLLELDADQMRERLYTRRENLLPGQSPLPIKLLHINKCPVLAPAKTLLPENALRLEIDRQQCLQNLQLLRQHSEVREKVVALYAEAEPFTPSEDVDARLYDGFFGDADRATLRIIQQTAPENLPALDLRFQDPRLETLLFRFRARNYPATLDDNEQRRWLAHRQEMLSAERVQDYVLQLEALYNLYEDNAEKTALLKALFDYGKQLVG</sequence>
<dbReference type="InterPro" id="IPR022894">
    <property type="entry name" value="Oligoribonuclease"/>
</dbReference>
<keyword evidence="6 14" id="KW-0227">DNA damage</keyword>
<dbReference type="InterPro" id="IPR023607">
    <property type="entry name" value="Exodeoxyribonuclease_I"/>
</dbReference>
<keyword evidence="4 14" id="KW-0540">Nuclease</keyword>
<feature type="domain" description="ExoI SH3-like" evidence="17">
    <location>
        <begin position="201"/>
        <end position="355"/>
    </location>
</feature>
<dbReference type="InterPro" id="IPR013520">
    <property type="entry name" value="Ribonucl_H"/>
</dbReference>
<feature type="domain" description="ExoI C-terminal" evidence="18">
    <location>
        <begin position="359"/>
        <end position="475"/>
    </location>
</feature>
<evidence type="ECO:0000256" key="3">
    <source>
        <dbReference type="ARBA" id="ARBA00019900"/>
    </source>
</evidence>
<comment type="caution">
    <text evidence="19">The sequence shown here is derived from an EMBL/GenBank/DDBJ whole genome shotgun (WGS) entry which is preliminary data.</text>
</comment>
<feature type="binding site" evidence="16">
    <location>
        <position position="16"/>
    </location>
    <ligand>
        <name>Mg(2+)</name>
        <dbReference type="ChEBI" id="CHEBI:18420"/>
        <label>2</label>
    </ligand>
</feature>
<evidence type="ECO:0000256" key="10">
    <source>
        <dbReference type="ARBA" id="ARBA00023125"/>
    </source>
</evidence>
<proteinExistence type="predicted"/>
<feature type="binding site" evidence="15">
    <location>
        <position position="16"/>
    </location>
    <ligand>
        <name>substrate</name>
    </ligand>
</feature>
<dbReference type="FunFam" id="3.30.1520.20:FF:000001">
    <property type="entry name" value="Exodeoxyribonuclease I"/>
    <property type="match status" value="1"/>
</dbReference>
<feature type="binding site" evidence="16">
    <location>
        <position position="14"/>
    </location>
    <ligand>
        <name>Mg(2+)</name>
        <dbReference type="ChEBI" id="CHEBI:18420"/>
        <label>1</label>
    </ligand>
</feature>
<keyword evidence="9 16" id="KW-0460">Magnesium</keyword>
<dbReference type="Pfam" id="PF00929">
    <property type="entry name" value="RNase_T"/>
    <property type="match status" value="1"/>
</dbReference>
<keyword evidence="8 14" id="KW-0269">Exonuclease</keyword>
<comment type="catalytic activity">
    <reaction evidence="1 14">
        <text>Exonucleolytic cleavage in the 3'- to 5'-direction to yield nucleoside 5'-phosphates.</text>
        <dbReference type="EC" id="3.1.11.1"/>
    </reaction>
</comment>
<dbReference type="EC" id="3.1.11.1" evidence="2 14"/>
<keyword evidence="7 14" id="KW-0378">Hydrolase</keyword>
<dbReference type="FunFam" id="3.30.420.10:FF:000033">
    <property type="entry name" value="Exodeoxyribonuclease I"/>
    <property type="match status" value="1"/>
</dbReference>
<dbReference type="Pfam" id="PF08411">
    <property type="entry name" value="ExoI_SH3"/>
    <property type="match status" value="1"/>
</dbReference>
<evidence type="ECO:0000256" key="6">
    <source>
        <dbReference type="ARBA" id="ARBA00022763"/>
    </source>
</evidence>
<dbReference type="PIRSF" id="PIRSF000977">
    <property type="entry name" value="Exodeoxyribonuclease_I"/>
    <property type="match status" value="1"/>
</dbReference>
<evidence type="ECO:0000256" key="15">
    <source>
        <dbReference type="PIRSR" id="PIRSR000977-1"/>
    </source>
</evidence>
<dbReference type="AlphaFoldDB" id="A0A848MJ80"/>
<evidence type="ECO:0000259" key="17">
    <source>
        <dbReference type="PROSITE" id="PS51784"/>
    </source>
</evidence>